<reference evidence="2" key="1">
    <citation type="journal article" date="2023" name="Nat. Plants">
        <title>Single-cell RNA sequencing provides a high-resolution roadmap for understanding the multicellular compartmentation of specialized metabolism.</title>
        <authorList>
            <person name="Sun S."/>
            <person name="Shen X."/>
            <person name="Li Y."/>
            <person name="Li Y."/>
            <person name="Wang S."/>
            <person name="Li R."/>
            <person name="Zhang H."/>
            <person name="Shen G."/>
            <person name="Guo B."/>
            <person name="Wei J."/>
            <person name="Xu J."/>
            <person name="St-Pierre B."/>
            <person name="Chen S."/>
            <person name="Sun C."/>
        </authorList>
    </citation>
    <scope>NUCLEOTIDE SEQUENCE [LARGE SCALE GENOMIC DNA]</scope>
</reference>
<proteinExistence type="predicted"/>
<organism evidence="1 2">
    <name type="scientific">Catharanthus roseus</name>
    <name type="common">Madagascar periwinkle</name>
    <name type="synonym">Vinca rosea</name>
    <dbReference type="NCBI Taxonomy" id="4058"/>
    <lineage>
        <taxon>Eukaryota</taxon>
        <taxon>Viridiplantae</taxon>
        <taxon>Streptophyta</taxon>
        <taxon>Embryophyta</taxon>
        <taxon>Tracheophyta</taxon>
        <taxon>Spermatophyta</taxon>
        <taxon>Magnoliopsida</taxon>
        <taxon>eudicotyledons</taxon>
        <taxon>Gunneridae</taxon>
        <taxon>Pentapetalae</taxon>
        <taxon>asterids</taxon>
        <taxon>lamiids</taxon>
        <taxon>Gentianales</taxon>
        <taxon>Apocynaceae</taxon>
        <taxon>Rauvolfioideae</taxon>
        <taxon>Vinceae</taxon>
        <taxon>Catharanthinae</taxon>
        <taxon>Catharanthus</taxon>
    </lineage>
</organism>
<sequence>MVLVIKRTQTSGRGNVSRCIILLTIVYLERFSLIGERVKPMEKRSLPRIGEWSLEKIRERVNRLKDLGLLYGKDVEMVDALGCPEELALVAMHKRLELIDHGMTKIGDDMKGLRKEVAGKLKYVEDNKRMMMEEMFKRLESFGNKFCGKSKVDDKDVEVEIGVGGNGRTHEAIGVACQCKTIMWGGFL</sequence>
<protein>
    <submittedName>
        <fullName evidence="1">Uncharacterized protein</fullName>
    </submittedName>
</protein>
<dbReference type="EMBL" id="CM044708">
    <property type="protein sequence ID" value="KAI5649056.1"/>
    <property type="molecule type" value="Genomic_DNA"/>
</dbReference>
<evidence type="ECO:0000313" key="2">
    <source>
        <dbReference type="Proteomes" id="UP001060085"/>
    </source>
</evidence>
<gene>
    <name evidence="1" type="ORF">M9H77_35061</name>
</gene>
<dbReference type="Proteomes" id="UP001060085">
    <property type="component" value="Linkage Group LG08"/>
</dbReference>
<keyword evidence="2" id="KW-1185">Reference proteome</keyword>
<comment type="caution">
    <text evidence="1">The sequence shown here is derived from an EMBL/GenBank/DDBJ whole genome shotgun (WGS) entry which is preliminary data.</text>
</comment>
<name>A0ACB9ZMX8_CATRO</name>
<evidence type="ECO:0000313" key="1">
    <source>
        <dbReference type="EMBL" id="KAI5649056.1"/>
    </source>
</evidence>
<accession>A0ACB9ZMX8</accession>